<sequence length="82" mass="9374">MEFSLRLPITVFTVLRVNQQQSPSKALKLALLGRFLLTGQSLLIKIRPPIYSFHENGEEIGSIFYIFSVVILTNQELFNGNY</sequence>
<evidence type="ECO:0000313" key="1">
    <source>
        <dbReference type="EMBL" id="OHU97593.1"/>
    </source>
</evidence>
<evidence type="ECO:0000313" key="2">
    <source>
        <dbReference type="Proteomes" id="UP000180253"/>
    </source>
</evidence>
<proteinExistence type="predicted"/>
<gene>
    <name evidence="1" type="ORF">BIW53_01480</name>
</gene>
<dbReference type="EMBL" id="MNAN01000010">
    <property type="protein sequence ID" value="OHU97593.1"/>
    <property type="molecule type" value="Genomic_DNA"/>
</dbReference>
<keyword evidence="2" id="KW-1185">Reference proteome</keyword>
<protein>
    <submittedName>
        <fullName evidence="1">Uncharacterized protein</fullName>
    </submittedName>
</protein>
<organism evidence="1 2">
    <name type="scientific">Pseudoalteromonas byunsanensis</name>
    <dbReference type="NCBI Taxonomy" id="327939"/>
    <lineage>
        <taxon>Bacteria</taxon>
        <taxon>Pseudomonadati</taxon>
        <taxon>Pseudomonadota</taxon>
        <taxon>Gammaproteobacteria</taxon>
        <taxon>Alteromonadales</taxon>
        <taxon>Pseudoalteromonadaceae</taxon>
        <taxon>Pseudoalteromonas</taxon>
    </lineage>
</organism>
<comment type="caution">
    <text evidence="1">The sequence shown here is derived from an EMBL/GenBank/DDBJ whole genome shotgun (WGS) entry which is preliminary data.</text>
</comment>
<dbReference type="Proteomes" id="UP000180253">
    <property type="component" value="Unassembled WGS sequence"/>
</dbReference>
<dbReference type="STRING" id="327939.BIW53_01480"/>
<name>A0A1S1NGE5_9GAMM</name>
<reference evidence="1 2" key="1">
    <citation type="submission" date="2016-10" db="EMBL/GenBank/DDBJ databases">
        <title>Pseudoalteromonas amylolytica sp. nov., isolated from the surface seawater.</title>
        <authorList>
            <person name="Wu Y.-H."/>
            <person name="Cheng H."/>
            <person name="Jin X.-B."/>
            <person name="Wang C.-S."/>
            <person name="Xu X.-W."/>
        </authorList>
    </citation>
    <scope>NUCLEOTIDE SEQUENCE [LARGE SCALE GENOMIC DNA]</scope>
    <source>
        <strain evidence="1 2">JCM 12483</strain>
    </source>
</reference>
<dbReference type="AlphaFoldDB" id="A0A1S1NGE5"/>
<accession>A0A1S1NGE5</accession>